<accession>A0A2U1PZS8</accession>
<dbReference type="AlphaFoldDB" id="A0A2U1PZS8"/>
<comment type="caution">
    <text evidence="1">The sequence shown here is derived from an EMBL/GenBank/DDBJ whole genome shotgun (WGS) entry which is preliminary data.</text>
</comment>
<name>A0A2U1PZS8_ARTAN</name>
<keyword evidence="2" id="KW-1185">Reference proteome</keyword>
<dbReference type="Proteomes" id="UP000245207">
    <property type="component" value="Unassembled WGS sequence"/>
</dbReference>
<evidence type="ECO:0000313" key="2">
    <source>
        <dbReference type="Proteomes" id="UP000245207"/>
    </source>
</evidence>
<reference evidence="1 2" key="1">
    <citation type="journal article" date="2018" name="Mol. Plant">
        <title>The genome of Artemisia annua provides insight into the evolution of Asteraceae family and artemisinin biosynthesis.</title>
        <authorList>
            <person name="Shen Q."/>
            <person name="Zhang L."/>
            <person name="Liao Z."/>
            <person name="Wang S."/>
            <person name="Yan T."/>
            <person name="Shi P."/>
            <person name="Liu M."/>
            <person name="Fu X."/>
            <person name="Pan Q."/>
            <person name="Wang Y."/>
            <person name="Lv Z."/>
            <person name="Lu X."/>
            <person name="Zhang F."/>
            <person name="Jiang W."/>
            <person name="Ma Y."/>
            <person name="Chen M."/>
            <person name="Hao X."/>
            <person name="Li L."/>
            <person name="Tang Y."/>
            <person name="Lv G."/>
            <person name="Zhou Y."/>
            <person name="Sun X."/>
            <person name="Brodelius P.E."/>
            <person name="Rose J.K.C."/>
            <person name="Tang K."/>
        </authorList>
    </citation>
    <scope>NUCLEOTIDE SEQUENCE [LARGE SCALE GENOMIC DNA]</scope>
    <source>
        <strain evidence="2">cv. Huhao1</strain>
        <tissue evidence="1">Leaf</tissue>
    </source>
</reference>
<proteinExistence type="predicted"/>
<gene>
    <name evidence="1" type="ORF">CTI12_AA092930</name>
</gene>
<organism evidence="1 2">
    <name type="scientific">Artemisia annua</name>
    <name type="common">Sweet wormwood</name>
    <dbReference type="NCBI Taxonomy" id="35608"/>
    <lineage>
        <taxon>Eukaryota</taxon>
        <taxon>Viridiplantae</taxon>
        <taxon>Streptophyta</taxon>
        <taxon>Embryophyta</taxon>
        <taxon>Tracheophyta</taxon>
        <taxon>Spermatophyta</taxon>
        <taxon>Magnoliopsida</taxon>
        <taxon>eudicotyledons</taxon>
        <taxon>Gunneridae</taxon>
        <taxon>Pentapetalae</taxon>
        <taxon>asterids</taxon>
        <taxon>campanulids</taxon>
        <taxon>Asterales</taxon>
        <taxon>Asteraceae</taxon>
        <taxon>Asteroideae</taxon>
        <taxon>Anthemideae</taxon>
        <taxon>Artemisiinae</taxon>
        <taxon>Artemisia</taxon>
    </lineage>
</organism>
<protein>
    <submittedName>
        <fullName evidence="1">Uncharacterized protein</fullName>
    </submittedName>
</protein>
<sequence length="200" mass="21918">MGQKKVWVPEIPPLSAEAQRRAEKVLAWNLANPDLVQAYFDKYEPPEVIQEIQAQAREAALNFNYKKERPRPLSTIVYTPNTVIDTSAPTCAAEDEDTMLKLLANADPCSVVVKIINPATGIADDVFKASMIKRYRGDLDFEEEALGGSLLKRPREDLGESSETVVAASGTAHEALPGASVLKRFRKELGESSETISADS</sequence>
<evidence type="ECO:0000313" key="1">
    <source>
        <dbReference type="EMBL" id="PWA91256.1"/>
    </source>
</evidence>
<dbReference type="EMBL" id="PKPP01000561">
    <property type="protein sequence ID" value="PWA91256.1"/>
    <property type="molecule type" value="Genomic_DNA"/>
</dbReference>